<gene>
    <name evidence="2" type="ORF">ACFO8L_10270</name>
</gene>
<protein>
    <submittedName>
        <fullName evidence="2">Winged helix-turn-helix domain-containing protein</fullName>
    </submittedName>
</protein>
<dbReference type="InterPro" id="IPR009351">
    <property type="entry name" value="AlkZ-like"/>
</dbReference>
<dbReference type="Proteomes" id="UP001595891">
    <property type="component" value="Unassembled WGS sequence"/>
</dbReference>
<accession>A0ABV9EBS3</accession>
<comment type="caution">
    <text evidence="2">The sequence shown here is derived from an EMBL/GenBank/DDBJ whole genome shotgun (WGS) entry which is preliminary data.</text>
</comment>
<evidence type="ECO:0000256" key="1">
    <source>
        <dbReference type="SAM" id="MobiDB-lite"/>
    </source>
</evidence>
<evidence type="ECO:0000313" key="3">
    <source>
        <dbReference type="Proteomes" id="UP001595891"/>
    </source>
</evidence>
<dbReference type="PANTHER" id="PTHR30528">
    <property type="entry name" value="CYTOPLASMIC PROTEIN"/>
    <property type="match status" value="1"/>
</dbReference>
<evidence type="ECO:0000313" key="2">
    <source>
        <dbReference type="EMBL" id="MFC4586459.1"/>
    </source>
</evidence>
<reference evidence="3" key="1">
    <citation type="journal article" date="2019" name="Int. J. Syst. Evol. Microbiol.">
        <title>The Global Catalogue of Microorganisms (GCM) 10K type strain sequencing project: providing services to taxonomists for standard genome sequencing and annotation.</title>
        <authorList>
            <consortium name="The Broad Institute Genomics Platform"/>
            <consortium name="The Broad Institute Genome Sequencing Center for Infectious Disease"/>
            <person name="Wu L."/>
            <person name="Ma J."/>
        </authorList>
    </citation>
    <scope>NUCLEOTIDE SEQUENCE [LARGE SCALE GENOMIC DNA]</scope>
    <source>
        <strain evidence="3">CCUG 49560</strain>
    </source>
</reference>
<dbReference type="EMBL" id="JBHSFN010000005">
    <property type="protein sequence ID" value="MFC4586459.1"/>
    <property type="molecule type" value="Genomic_DNA"/>
</dbReference>
<feature type="region of interest" description="Disordered" evidence="1">
    <location>
        <begin position="270"/>
        <end position="291"/>
    </location>
</feature>
<name>A0ABV9EBS3_9ACTN</name>
<dbReference type="RefSeq" id="WP_262850516.1">
    <property type="nucleotide sequence ID" value="NZ_JANZYP010000108.1"/>
</dbReference>
<organism evidence="2 3">
    <name type="scientific">Sphaerisporangium corydalis</name>
    <dbReference type="NCBI Taxonomy" id="1441875"/>
    <lineage>
        <taxon>Bacteria</taxon>
        <taxon>Bacillati</taxon>
        <taxon>Actinomycetota</taxon>
        <taxon>Actinomycetes</taxon>
        <taxon>Streptosporangiales</taxon>
        <taxon>Streptosporangiaceae</taxon>
        <taxon>Sphaerisporangium</taxon>
    </lineage>
</organism>
<dbReference type="PANTHER" id="PTHR30528:SF0">
    <property type="entry name" value="CYTOPLASMIC PROTEIN"/>
    <property type="match status" value="1"/>
</dbReference>
<sequence>MPNGLPAPAIELSADEARRIVLRAQGFLGAESRRGGVTAMLRRLAAVQLDTISVLARSHELVAYARLGPLGRAKVENAYWHDPAHAFEYWCHAACVLPIDDWPLYAFRRRAYRERRFRWHEVPPTIDKVLEQVRNEGPLTTTELGGAKNGGPWWDWSDVKIAVEFLLDIGEVVCTRRVGWRRVYDVSERVVPAALLEQDLTDAECVVRLARHAGSALGVATRADLVDFLRLRGDHAAILDQALLDGSAGLVPVRVAGWAEARAGRAAAGGSRSNAWADPAALETAPRGRHRTTPLSPFDSLVWDRARTQRLFGFTHRLEAYVPKDKRVHGYFTMPVLAGGRLIGRVDPARDGSTLIARQVGFEPGLGGSVRAGSVEAMAEALWEAASWVGCDDVRVERVTLPELAAPLRAALVRSPAPQA</sequence>
<dbReference type="Pfam" id="PF06224">
    <property type="entry name" value="AlkZ-like"/>
    <property type="match status" value="1"/>
</dbReference>
<keyword evidence="3" id="KW-1185">Reference proteome</keyword>
<proteinExistence type="predicted"/>